<feature type="non-terminal residue" evidence="1">
    <location>
        <position position="1"/>
    </location>
</feature>
<keyword evidence="2" id="KW-1185">Reference proteome</keyword>
<evidence type="ECO:0000313" key="2">
    <source>
        <dbReference type="Proteomes" id="UP000257109"/>
    </source>
</evidence>
<reference evidence="1" key="1">
    <citation type="submission" date="2018-05" db="EMBL/GenBank/DDBJ databases">
        <title>Draft genome of Mucuna pruriens seed.</title>
        <authorList>
            <person name="Nnadi N.E."/>
            <person name="Vos R."/>
            <person name="Hasami M.H."/>
            <person name="Devisetty U.K."/>
            <person name="Aguiy J.C."/>
        </authorList>
    </citation>
    <scope>NUCLEOTIDE SEQUENCE [LARGE SCALE GENOMIC DNA]</scope>
    <source>
        <strain evidence="1">JCA_2017</strain>
    </source>
</reference>
<dbReference type="AlphaFoldDB" id="A0A371FYI1"/>
<dbReference type="Proteomes" id="UP000257109">
    <property type="component" value="Unassembled WGS sequence"/>
</dbReference>
<comment type="caution">
    <text evidence="1">The sequence shown here is derived from an EMBL/GenBank/DDBJ whole genome shotgun (WGS) entry which is preliminary data.</text>
</comment>
<proteinExistence type="predicted"/>
<accession>A0A371FYI1</accession>
<dbReference type="EMBL" id="QJKJ01007370">
    <property type="protein sequence ID" value="RDX83397.1"/>
    <property type="molecule type" value="Genomic_DNA"/>
</dbReference>
<sequence>MAQIFQILSQTNAAITAMANHSVVGHVQAGNTTSPPPHAVKDPPYEMPYDKWQSLEERLRAVEGGNRFGLEVVGLCLVLDVGFLANFKTPEFDKYKGSYYPKVHLAMYCRKMAAYIYNDKILIHCFQYSLTGAALS</sequence>
<dbReference type="OrthoDB" id="1432691at2759"/>
<name>A0A371FYI1_MUCPR</name>
<organism evidence="1 2">
    <name type="scientific">Mucuna pruriens</name>
    <name type="common">Velvet bean</name>
    <name type="synonym">Dolichos pruriens</name>
    <dbReference type="NCBI Taxonomy" id="157652"/>
    <lineage>
        <taxon>Eukaryota</taxon>
        <taxon>Viridiplantae</taxon>
        <taxon>Streptophyta</taxon>
        <taxon>Embryophyta</taxon>
        <taxon>Tracheophyta</taxon>
        <taxon>Spermatophyta</taxon>
        <taxon>Magnoliopsida</taxon>
        <taxon>eudicotyledons</taxon>
        <taxon>Gunneridae</taxon>
        <taxon>Pentapetalae</taxon>
        <taxon>rosids</taxon>
        <taxon>fabids</taxon>
        <taxon>Fabales</taxon>
        <taxon>Fabaceae</taxon>
        <taxon>Papilionoideae</taxon>
        <taxon>50 kb inversion clade</taxon>
        <taxon>NPAAA clade</taxon>
        <taxon>indigoferoid/millettioid clade</taxon>
        <taxon>Phaseoleae</taxon>
        <taxon>Mucuna</taxon>
    </lineage>
</organism>
<evidence type="ECO:0000313" key="1">
    <source>
        <dbReference type="EMBL" id="RDX83397.1"/>
    </source>
</evidence>
<protein>
    <submittedName>
        <fullName evidence="1">Uncharacterized protein</fullName>
    </submittedName>
</protein>
<gene>
    <name evidence="1" type="ORF">CR513_35667</name>
</gene>